<keyword evidence="1" id="KW-0472">Membrane</keyword>
<feature type="transmembrane region" description="Helical" evidence="1">
    <location>
        <begin position="304"/>
        <end position="323"/>
    </location>
</feature>
<dbReference type="AlphaFoldDB" id="A0A8S1KM64"/>
<feature type="transmembrane region" description="Helical" evidence="1">
    <location>
        <begin position="344"/>
        <end position="363"/>
    </location>
</feature>
<comment type="caution">
    <text evidence="2">The sequence shown here is derived from an EMBL/GenBank/DDBJ whole genome shotgun (WGS) entry which is preliminary data.</text>
</comment>
<feature type="transmembrane region" description="Helical" evidence="1">
    <location>
        <begin position="369"/>
        <end position="390"/>
    </location>
</feature>
<keyword evidence="1" id="KW-1133">Transmembrane helix</keyword>
<accession>A0A8S1KM64</accession>
<dbReference type="OrthoDB" id="304717at2759"/>
<feature type="transmembrane region" description="Helical" evidence="1">
    <location>
        <begin position="262"/>
        <end position="284"/>
    </location>
</feature>
<evidence type="ECO:0008006" key="4">
    <source>
        <dbReference type="Google" id="ProtNLM"/>
    </source>
</evidence>
<keyword evidence="3" id="KW-1185">Reference proteome</keyword>
<feature type="transmembrane region" description="Helical" evidence="1">
    <location>
        <begin position="230"/>
        <end position="250"/>
    </location>
</feature>
<dbReference type="Proteomes" id="UP000692954">
    <property type="component" value="Unassembled WGS sequence"/>
</dbReference>
<evidence type="ECO:0000313" key="2">
    <source>
        <dbReference type="EMBL" id="CAD8056149.1"/>
    </source>
</evidence>
<name>A0A8S1KM64_9CILI</name>
<evidence type="ECO:0000313" key="3">
    <source>
        <dbReference type="Proteomes" id="UP000692954"/>
    </source>
</evidence>
<proteinExistence type="predicted"/>
<protein>
    <recommendedName>
        <fullName evidence="4">Transmembrane protein</fullName>
    </recommendedName>
</protein>
<dbReference type="EMBL" id="CAJJDN010000010">
    <property type="protein sequence ID" value="CAD8056149.1"/>
    <property type="molecule type" value="Genomic_DNA"/>
</dbReference>
<sequence length="467" mass="55453">MIITEINSKEPIIDIDQHQQQFEDRENKSPNEFIVIEVEKQQEQSELQEIYEEQLDKQQLKQKEMERLERIKKIPITLKRQLSTINELSDQSINNSCSPQIDVDHPHYKKVNKDVSINSAKQFLFQIQEENKQTEPIQQKQQKKRFKKKKKKKQISRQLTQSSLPIPEIKYQQNMNFKFYFRDQRIDCSWKLLFTYITIIILSNIVLQTIEIIRYSQSVCKLEGIENLFIYANQLFYILGKIGLLSLNYQEFTNTLPTKSKIPLFNLVIFGSVFVVLSMPLYVFDFVLCQPRNKLITLQESLQILNFFDWGMISVFAIIIIMHSCLKIQMKKKTWKTLKKFLKVIYYLLLILVHLLQVLVTVTQTFQSYLPAMIMENFYHCFSILAMIYLSIKKFCFHLEPFQFTHQQLSNQPVILISDEKISNWEQEDKFYENDSIKSSKRGKLSPPTSQFNSLQITQINFLGKKD</sequence>
<reference evidence="2" key="1">
    <citation type="submission" date="2021-01" db="EMBL/GenBank/DDBJ databases">
        <authorList>
            <consortium name="Genoscope - CEA"/>
            <person name="William W."/>
        </authorList>
    </citation>
    <scope>NUCLEOTIDE SEQUENCE</scope>
</reference>
<organism evidence="2 3">
    <name type="scientific">Paramecium sonneborni</name>
    <dbReference type="NCBI Taxonomy" id="65129"/>
    <lineage>
        <taxon>Eukaryota</taxon>
        <taxon>Sar</taxon>
        <taxon>Alveolata</taxon>
        <taxon>Ciliophora</taxon>
        <taxon>Intramacronucleata</taxon>
        <taxon>Oligohymenophorea</taxon>
        <taxon>Peniculida</taxon>
        <taxon>Parameciidae</taxon>
        <taxon>Paramecium</taxon>
    </lineage>
</organism>
<keyword evidence="1" id="KW-0812">Transmembrane</keyword>
<evidence type="ECO:0000256" key="1">
    <source>
        <dbReference type="SAM" id="Phobius"/>
    </source>
</evidence>
<gene>
    <name evidence="2" type="ORF">PSON_ATCC_30995.1.T0100091</name>
</gene>
<feature type="transmembrane region" description="Helical" evidence="1">
    <location>
        <begin position="192"/>
        <end position="210"/>
    </location>
</feature>